<dbReference type="OrthoDB" id="448280at2759"/>
<keyword evidence="7 8" id="KW-0472">Membrane</keyword>
<evidence type="ECO:0000256" key="8">
    <source>
        <dbReference type="RuleBase" id="RU362088"/>
    </source>
</evidence>
<feature type="transmembrane region" description="Helical" evidence="8">
    <location>
        <begin position="347"/>
        <end position="366"/>
    </location>
</feature>
<dbReference type="GO" id="GO:0005385">
    <property type="term" value="F:zinc ion transmembrane transporter activity"/>
    <property type="evidence" value="ECO:0007669"/>
    <property type="project" value="InterPro"/>
</dbReference>
<dbReference type="PANTHER" id="PTHR11040">
    <property type="entry name" value="ZINC/IRON TRANSPORTER"/>
    <property type="match status" value="1"/>
</dbReference>
<comment type="caution">
    <text evidence="9">The sequence shown here is derived from an EMBL/GenBank/DDBJ whole genome shotgun (WGS) entry which is preliminary data.</text>
</comment>
<gene>
    <name evidence="9" type="ORF">BBP00_00006577</name>
</gene>
<dbReference type="Proteomes" id="UP000277300">
    <property type="component" value="Unassembled WGS sequence"/>
</dbReference>
<name>A0A3F2RM59_9STRA</name>
<evidence type="ECO:0000256" key="1">
    <source>
        <dbReference type="ARBA" id="ARBA00004141"/>
    </source>
</evidence>
<organism evidence="9 10">
    <name type="scientific">Phytophthora kernoviae</name>
    <dbReference type="NCBI Taxonomy" id="325452"/>
    <lineage>
        <taxon>Eukaryota</taxon>
        <taxon>Sar</taxon>
        <taxon>Stramenopiles</taxon>
        <taxon>Oomycota</taxon>
        <taxon>Peronosporomycetes</taxon>
        <taxon>Peronosporales</taxon>
        <taxon>Peronosporaceae</taxon>
        <taxon>Phytophthora</taxon>
    </lineage>
</organism>
<feature type="transmembrane region" description="Helical" evidence="8">
    <location>
        <begin position="240"/>
        <end position="260"/>
    </location>
</feature>
<feature type="transmembrane region" description="Helical" evidence="8">
    <location>
        <begin position="272"/>
        <end position="293"/>
    </location>
</feature>
<dbReference type="EMBL" id="MBDO02000229">
    <property type="protein sequence ID" value="RLN59284.1"/>
    <property type="molecule type" value="Genomic_DNA"/>
</dbReference>
<feature type="transmembrane region" description="Helical" evidence="8">
    <location>
        <begin position="305"/>
        <end position="327"/>
    </location>
</feature>
<dbReference type="AlphaFoldDB" id="A0A3F2RM59"/>
<evidence type="ECO:0000256" key="4">
    <source>
        <dbReference type="ARBA" id="ARBA00022692"/>
    </source>
</evidence>
<feature type="transmembrane region" description="Helical" evidence="8">
    <location>
        <begin position="215"/>
        <end position="234"/>
    </location>
</feature>
<evidence type="ECO:0000256" key="2">
    <source>
        <dbReference type="ARBA" id="ARBA00006939"/>
    </source>
</evidence>
<evidence type="ECO:0000313" key="9">
    <source>
        <dbReference type="EMBL" id="RLN59284.1"/>
    </source>
</evidence>
<protein>
    <recommendedName>
        <fullName evidence="11">Zinc/iron permease</fullName>
    </recommendedName>
</protein>
<evidence type="ECO:0000256" key="3">
    <source>
        <dbReference type="ARBA" id="ARBA00022448"/>
    </source>
</evidence>
<dbReference type="PANTHER" id="PTHR11040:SF44">
    <property type="entry name" value="PROTEIN ZNTC-RELATED"/>
    <property type="match status" value="1"/>
</dbReference>
<feature type="transmembrane region" description="Helical" evidence="8">
    <location>
        <begin position="54"/>
        <end position="77"/>
    </location>
</feature>
<comment type="subcellular location">
    <subcellularLocation>
        <location evidence="1 8">Membrane</location>
        <topology evidence="1 8">Multi-pass membrane protein</topology>
    </subcellularLocation>
</comment>
<evidence type="ECO:0008006" key="11">
    <source>
        <dbReference type="Google" id="ProtNLM"/>
    </source>
</evidence>
<evidence type="ECO:0000256" key="7">
    <source>
        <dbReference type="ARBA" id="ARBA00023136"/>
    </source>
</evidence>
<comment type="similarity">
    <text evidence="2 8">Belongs to the ZIP transporter (TC 2.A.5) family.</text>
</comment>
<evidence type="ECO:0000256" key="6">
    <source>
        <dbReference type="ARBA" id="ARBA00023065"/>
    </source>
</evidence>
<dbReference type="InterPro" id="IPR003689">
    <property type="entry name" value="ZIP"/>
</dbReference>
<evidence type="ECO:0000256" key="5">
    <source>
        <dbReference type="ARBA" id="ARBA00022989"/>
    </source>
</evidence>
<dbReference type="NCBIfam" id="TIGR00820">
    <property type="entry name" value="zip"/>
    <property type="match status" value="1"/>
</dbReference>
<evidence type="ECO:0000313" key="10">
    <source>
        <dbReference type="Proteomes" id="UP000277300"/>
    </source>
</evidence>
<sequence length="367" mass="39353">MHFRIPARAIGSRDHIPGLYPRLELATDRTSITMAEEESCCGCVSLNSDDDYDMGLHIGSIFIIFAVSAAGTLIPLIAQKIPQCNANSIIMESISAFAYGVVIATGLIHMVNEGIEKLSDECLGSVVEEYGSLGLAFVLATLVVMHLIECESSVFFGNQGSLLHGHAHGHTPEAIMQQPVSTPDGAVTPQTAEYHGKSVNHAENDSKIRRKIATIIFEAGVIFHSVIIGLDLGVTTGSEFNTLLAALCFHQFFEGIAIGTSALSSIESKGKLFMLNFAFAITTPIGQVIGIAVRTTYSSSSSTALWVQGILDCVAGGILLYTGLVELMTYNMTTNHQFLSRSTAQRFSIYISLWLGAGLMALIGKWA</sequence>
<keyword evidence="5 8" id="KW-1133">Transmembrane helix</keyword>
<keyword evidence="4 8" id="KW-0812">Transmembrane</keyword>
<accession>A0A3F2RM59</accession>
<reference evidence="9 10" key="1">
    <citation type="submission" date="2018-07" db="EMBL/GenBank/DDBJ databases">
        <title>Genome sequencing of oomycete isolates from Chile give support for New Zealand origin for Phytophthora kernoviae and make available the first Nothophytophthora sp. genome.</title>
        <authorList>
            <person name="Studholme D.J."/>
            <person name="Sanfuentes E."/>
            <person name="Panda P."/>
            <person name="Hill R."/>
            <person name="Sambles C."/>
            <person name="Grant M."/>
            <person name="Williams N.M."/>
            <person name="Mcdougal R.L."/>
        </authorList>
    </citation>
    <scope>NUCLEOTIDE SEQUENCE [LARGE SCALE GENOMIC DNA]</scope>
    <source>
        <strain evidence="9">Chile6</strain>
    </source>
</reference>
<proteinExistence type="inferred from homology"/>
<dbReference type="Pfam" id="PF02535">
    <property type="entry name" value="Zip"/>
    <property type="match status" value="1"/>
</dbReference>
<keyword evidence="3 8" id="KW-0813">Transport</keyword>
<dbReference type="GO" id="GO:0005886">
    <property type="term" value="C:plasma membrane"/>
    <property type="evidence" value="ECO:0007669"/>
    <property type="project" value="TreeGrafter"/>
</dbReference>
<dbReference type="InterPro" id="IPR004698">
    <property type="entry name" value="Zn/Fe_permease_fun/pln"/>
</dbReference>
<feature type="transmembrane region" description="Helical" evidence="8">
    <location>
        <begin position="130"/>
        <end position="148"/>
    </location>
</feature>
<keyword evidence="6 8" id="KW-0406">Ion transport</keyword>
<feature type="transmembrane region" description="Helical" evidence="8">
    <location>
        <begin position="89"/>
        <end position="110"/>
    </location>
</feature>